<keyword evidence="4" id="KW-0934">Plastid</keyword>
<dbReference type="Proteomes" id="UP001642360">
    <property type="component" value="Unassembled WGS sequence"/>
</dbReference>
<evidence type="ECO:0000256" key="2">
    <source>
        <dbReference type="ARBA" id="ARBA00010701"/>
    </source>
</evidence>
<dbReference type="SUPFAM" id="SSF53474">
    <property type="entry name" value="alpha/beta-Hydrolases"/>
    <property type="match status" value="1"/>
</dbReference>
<keyword evidence="11" id="KW-1185">Reference proteome</keyword>
<dbReference type="GO" id="GO:0016042">
    <property type="term" value="P:lipid catabolic process"/>
    <property type="evidence" value="ECO:0007669"/>
    <property type="project" value="UniProtKB-KW"/>
</dbReference>
<evidence type="ECO:0000259" key="9">
    <source>
        <dbReference type="Pfam" id="PF01764"/>
    </source>
</evidence>
<evidence type="ECO:0000256" key="7">
    <source>
        <dbReference type="ARBA" id="ARBA00022963"/>
    </source>
</evidence>
<evidence type="ECO:0000313" key="10">
    <source>
        <dbReference type="EMBL" id="CAK9153880.1"/>
    </source>
</evidence>
<keyword evidence="6" id="KW-0809">Transit peptide</keyword>
<comment type="similarity">
    <text evidence="2">Belongs to the AB hydrolase superfamily. Lipase family.</text>
</comment>
<dbReference type="InterPro" id="IPR029058">
    <property type="entry name" value="AB_hydrolase_fold"/>
</dbReference>
<dbReference type="GO" id="GO:0008970">
    <property type="term" value="F:phospholipase A1 activity"/>
    <property type="evidence" value="ECO:0007669"/>
    <property type="project" value="UniProtKB-ARBA"/>
</dbReference>
<comment type="caution">
    <text evidence="10">The sequence shown here is derived from an EMBL/GenBank/DDBJ whole genome shotgun (WGS) entry which is preliminary data.</text>
</comment>
<organism evidence="10 11">
    <name type="scientific">Ilex paraguariensis</name>
    <name type="common">yerba mate</name>
    <dbReference type="NCBI Taxonomy" id="185542"/>
    <lineage>
        <taxon>Eukaryota</taxon>
        <taxon>Viridiplantae</taxon>
        <taxon>Streptophyta</taxon>
        <taxon>Embryophyta</taxon>
        <taxon>Tracheophyta</taxon>
        <taxon>Spermatophyta</taxon>
        <taxon>Magnoliopsida</taxon>
        <taxon>eudicotyledons</taxon>
        <taxon>Gunneridae</taxon>
        <taxon>Pentapetalae</taxon>
        <taxon>asterids</taxon>
        <taxon>campanulids</taxon>
        <taxon>Aquifoliales</taxon>
        <taxon>Aquifoliaceae</taxon>
        <taxon>Ilex</taxon>
    </lineage>
</organism>
<gene>
    <name evidence="10" type="ORF">ILEXP_LOCUS22183</name>
</gene>
<evidence type="ECO:0000256" key="6">
    <source>
        <dbReference type="ARBA" id="ARBA00022946"/>
    </source>
</evidence>
<keyword evidence="8" id="KW-0443">Lipid metabolism</keyword>
<dbReference type="PANTHER" id="PTHR31403:SF53">
    <property type="entry name" value="PHOSPHOLIPASE A1-IGAMMA2, CHLOROPLASTIC-LIKE"/>
    <property type="match status" value="1"/>
</dbReference>
<dbReference type="Gene3D" id="3.40.50.1820">
    <property type="entry name" value="alpha/beta hydrolase"/>
    <property type="match status" value="1"/>
</dbReference>
<evidence type="ECO:0000256" key="5">
    <source>
        <dbReference type="ARBA" id="ARBA00022801"/>
    </source>
</evidence>
<keyword evidence="5" id="KW-0378">Hydrolase</keyword>
<evidence type="ECO:0000256" key="8">
    <source>
        <dbReference type="ARBA" id="ARBA00023098"/>
    </source>
</evidence>
<dbReference type="GO" id="GO:0047714">
    <property type="term" value="F:galactolipase activity"/>
    <property type="evidence" value="ECO:0007669"/>
    <property type="project" value="UniProtKB-ARBA"/>
</dbReference>
<dbReference type="FunFam" id="3.40.50.1820:FF:000065">
    <property type="entry name" value="Phospholipase A1-II 3"/>
    <property type="match status" value="1"/>
</dbReference>
<evidence type="ECO:0000256" key="4">
    <source>
        <dbReference type="ARBA" id="ARBA00022640"/>
    </source>
</evidence>
<dbReference type="PANTHER" id="PTHR31403">
    <property type="entry name" value="PHOSPHOLIPASE A1-IBETA2, CHLOROPLASTIC"/>
    <property type="match status" value="1"/>
</dbReference>
<dbReference type="InterPro" id="IPR002921">
    <property type="entry name" value="Fungal_lipase-type"/>
</dbReference>
<keyword evidence="3" id="KW-0150">Chloroplast</keyword>
<sequence length="536" mass="61184">MHRILSSPSFFHLPNSNPFHNNHHQLHQSKNRSSMAIPLSIMMMSFKGHRQDTFLSKNPVPTPIFNRKLMFQAPSRRERSRTLGKNSVVCKISDSSLHQGPELAKDPKGILADTWKEIHGENNWAGMLDPIDPLLRSELIRYGEMAQACYDAFDCDPYSKFCGSCKIKPDKFFESLGWTQCGYEVTSYLYSTYNVNVPNFFKKSLWPDVWSHVANWIGYVAVSNDETSAYLGRRDITIVWRGTVTKLEWLQDLMDFLQPVSYRKIASRDPSIKVEAGFLHFYTDKDKSCDFCKYSAREQLLAEVKRLIQKYANEELSITITGHSLGSALAVLSAYDIAETGLDLKEDGQAIPISVFSFSGPRVGNSRFKERLEGLGVKVLRVVNVHDKVPKVPGFFLNEQLAPVLRKIGEMSPWCYSHVGEELALDHTKSPFLKDKSDLACFHNLEAHLHLLDGYHGKGSRFWLASGRNIALVNKTSDFLKDHLLVPPNWWQTENKGLNRNHVGHWVVPERHDLEDHLPPQDLHHHLQKLGLVVDH</sequence>
<dbReference type="AlphaFoldDB" id="A0ABC8SAM9"/>
<dbReference type="EMBL" id="CAUOFW020002463">
    <property type="protein sequence ID" value="CAK9153880.1"/>
    <property type="molecule type" value="Genomic_DNA"/>
</dbReference>
<name>A0ABC8SAM9_9AQUA</name>
<evidence type="ECO:0000313" key="11">
    <source>
        <dbReference type="Proteomes" id="UP001642360"/>
    </source>
</evidence>
<dbReference type="GO" id="GO:0009507">
    <property type="term" value="C:chloroplast"/>
    <property type="evidence" value="ECO:0007669"/>
    <property type="project" value="UniProtKB-SubCell"/>
</dbReference>
<reference evidence="10 11" key="1">
    <citation type="submission" date="2024-02" db="EMBL/GenBank/DDBJ databases">
        <authorList>
            <person name="Vignale AGUSTIN F."/>
            <person name="Sosa J E."/>
            <person name="Modenutti C."/>
        </authorList>
    </citation>
    <scope>NUCLEOTIDE SEQUENCE [LARGE SCALE GENOMIC DNA]</scope>
</reference>
<accession>A0ABC8SAM9</accession>
<keyword evidence="7" id="KW-0442">Lipid degradation</keyword>
<dbReference type="CDD" id="cd00519">
    <property type="entry name" value="Lipase_3"/>
    <property type="match status" value="1"/>
</dbReference>
<evidence type="ECO:0000256" key="3">
    <source>
        <dbReference type="ARBA" id="ARBA00022528"/>
    </source>
</evidence>
<evidence type="ECO:0000256" key="1">
    <source>
        <dbReference type="ARBA" id="ARBA00004229"/>
    </source>
</evidence>
<comment type="subcellular location">
    <subcellularLocation>
        <location evidence="1">Plastid</location>
        <location evidence="1">Chloroplast</location>
    </subcellularLocation>
</comment>
<protein>
    <recommendedName>
        <fullName evidence="9">Fungal lipase-type domain-containing protein</fullName>
    </recommendedName>
</protein>
<dbReference type="Pfam" id="PF01764">
    <property type="entry name" value="Lipase_3"/>
    <property type="match status" value="1"/>
</dbReference>
<feature type="domain" description="Fungal lipase-type" evidence="9">
    <location>
        <begin position="238"/>
        <end position="395"/>
    </location>
</feature>
<proteinExistence type="inferred from homology"/>